<sequence length="101" mass="10507">MEENGWTPDLQLSLSPNEGAEAEKAAKKRNGISIAFSEQEVDSDKMPPLSLSLSLRGGDNSGGEGSGRDAGRLEAEIGSSSKKAALGLSTLDLTMSIKALE</sequence>
<gene>
    <name evidence="2" type="primary">ga15220</name>
    <name evidence="2" type="ORF">PR202_ga15220</name>
</gene>
<name>A0AAV5CIF1_ELECO</name>
<dbReference type="Proteomes" id="UP001054889">
    <property type="component" value="Unassembled WGS sequence"/>
</dbReference>
<organism evidence="2 3">
    <name type="scientific">Eleusine coracana subsp. coracana</name>
    <dbReference type="NCBI Taxonomy" id="191504"/>
    <lineage>
        <taxon>Eukaryota</taxon>
        <taxon>Viridiplantae</taxon>
        <taxon>Streptophyta</taxon>
        <taxon>Embryophyta</taxon>
        <taxon>Tracheophyta</taxon>
        <taxon>Spermatophyta</taxon>
        <taxon>Magnoliopsida</taxon>
        <taxon>Liliopsida</taxon>
        <taxon>Poales</taxon>
        <taxon>Poaceae</taxon>
        <taxon>PACMAD clade</taxon>
        <taxon>Chloridoideae</taxon>
        <taxon>Cynodonteae</taxon>
        <taxon>Eleusininae</taxon>
        <taxon>Eleusine</taxon>
    </lineage>
</organism>
<dbReference type="AlphaFoldDB" id="A0AAV5CIF1"/>
<feature type="compositionally biased region" description="Low complexity" evidence="1">
    <location>
        <begin position="49"/>
        <end position="58"/>
    </location>
</feature>
<comment type="caution">
    <text evidence="2">The sequence shown here is derived from an EMBL/GenBank/DDBJ whole genome shotgun (WGS) entry which is preliminary data.</text>
</comment>
<reference evidence="2" key="2">
    <citation type="submission" date="2021-12" db="EMBL/GenBank/DDBJ databases">
        <title>Resequencing data analysis of finger millet.</title>
        <authorList>
            <person name="Hatakeyama M."/>
            <person name="Aluri S."/>
            <person name="Balachadran M.T."/>
            <person name="Sivarajan S.R."/>
            <person name="Poveda L."/>
            <person name="Shimizu-Inatsugi R."/>
            <person name="Schlapbach R."/>
            <person name="Sreeman S.M."/>
            <person name="Shimizu K.K."/>
        </authorList>
    </citation>
    <scope>NUCLEOTIDE SEQUENCE</scope>
</reference>
<feature type="region of interest" description="Disordered" evidence="1">
    <location>
        <begin position="1"/>
        <end position="26"/>
    </location>
</feature>
<evidence type="ECO:0000256" key="1">
    <source>
        <dbReference type="SAM" id="MobiDB-lite"/>
    </source>
</evidence>
<feature type="region of interest" description="Disordered" evidence="1">
    <location>
        <begin position="38"/>
        <end position="71"/>
    </location>
</feature>
<dbReference type="EMBL" id="BQKI01000007">
    <property type="protein sequence ID" value="GJM98231.1"/>
    <property type="molecule type" value="Genomic_DNA"/>
</dbReference>
<keyword evidence="3" id="KW-1185">Reference proteome</keyword>
<proteinExistence type="predicted"/>
<evidence type="ECO:0000313" key="2">
    <source>
        <dbReference type="EMBL" id="GJM98231.1"/>
    </source>
</evidence>
<accession>A0AAV5CIF1</accession>
<evidence type="ECO:0000313" key="3">
    <source>
        <dbReference type="Proteomes" id="UP001054889"/>
    </source>
</evidence>
<protein>
    <submittedName>
        <fullName evidence="2">Uncharacterized protein</fullName>
    </submittedName>
</protein>
<reference evidence="2" key="1">
    <citation type="journal article" date="2018" name="DNA Res.">
        <title>Multiple hybrid de novo genome assembly of finger millet, an orphan allotetraploid crop.</title>
        <authorList>
            <person name="Hatakeyama M."/>
            <person name="Aluri S."/>
            <person name="Balachadran M.T."/>
            <person name="Sivarajan S.R."/>
            <person name="Patrignani A."/>
            <person name="Gruter S."/>
            <person name="Poveda L."/>
            <person name="Shimizu-Inatsugi R."/>
            <person name="Baeten J."/>
            <person name="Francoijs K.J."/>
            <person name="Nataraja K.N."/>
            <person name="Reddy Y.A.N."/>
            <person name="Phadnis S."/>
            <person name="Ravikumar R.L."/>
            <person name="Schlapbach R."/>
            <person name="Sreeman S.M."/>
            <person name="Shimizu K.K."/>
        </authorList>
    </citation>
    <scope>NUCLEOTIDE SEQUENCE</scope>
</reference>